<organism evidence="2 3">
    <name type="scientific">Candidatus Dojkabacteria bacterium</name>
    <dbReference type="NCBI Taxonomy" id="2099670"/>
    <lineage>
        <taxon>Bacteria</taxon>
        <taxon>Candidatus Dojkabacteria</taxon>
    </lineage>
</organism>
<proteinExistence type="predicted"/>
<dbReference type="AlphaFoldDB" id="A0A955L0D0"/>
<name>A0A955L0D0_9BACT</name>
<comment type="caution">
    <text evidence="2">The sequence shown here is derived from an EMBL/GenBank/DDBJ whole genome shotgun (WGS) entry which is preliminary data.</text>
</comment>
<evidence type="ECO:0000313" key="2">
    <source>
        <dbReference type="EMBL" id="MCA9380897.1"/>
    </source>
</evidence>
<sequence length="130" mass="15205">MKEEIKEYNEKLGDSDKKIANTLAKIIDANLEKSESKLWHGGPVWFLEGNPIVGYSKLKDSVRLMFWSGMDFDEEDLKPGSGKFKDAHIDYTEEDQINKADVKRWLKKGEEIQWDYKNIVKRKGELLRLK</sequence>
<protein>
    <submittedName>
        <fullName evidence="2">DUF1801 domain-containing protein</fullName>
    </submittedName>
</protein>
<evidence type="ECO:0000313" key="3">
    <source>
        <dbReference type="Proteomes" id="UP000775877"/>
    </source>
</evidence>
<reference evidence="2" key="1">
    <citation type="submission" date="2020-04" db="EMBL/GenBank/DDBJ databases">
        <authorList>
            <person name="Zhang T."/>
        </authorList>
    </citation>
    <scope>NUCLEOTIDE SEQUENCE</scope>
    <source>
        <strain evidence="2">HKST-UBA13</strain>
    </source>
</reference>
<feature type="domain" description="YdhG-like" evidence="1">
    <location>
        <begin position="17"/>
        <end position="108"/>
    </location>
</feature>
<dbReference type="Gene3D" id="3.90.1150.200">
    <property type="match status" value="1"/>
</dbReference>
<evidence type="ECO:0000259" key="1">
    <source>
        <dbReference type="Pfam" id="PF08818"/>
    </source>
</evidence>
<dbReference type="Proteomes" id="UP000775877">
    <property type="component" value="Unassembled WGS sequence"/>
</dbReference>
<dbReference type="InterPro" id="IPR014922">
    <property type="entry name" value="YdhG-like"/>
</dbReference>
<dbReference type="SUPFAM" id="SSF159888">
    <property type="entry name" value="YdhG-like"/>
    <property type="match status" value="1"/>
</dbReference>
<dbReference type="Pfam" id="PF08818">
    <property type="entry name" value="DUF1801"/>
    <property type="match status" value="1"/>
</dbReference>
<dbReference type="EMBL" id="JAGQLJ010000025">
    <property type="protein sequence ID" value="MCA9380897.1"/>
    <property type="molecule type" value="Genomic_DNA"/>
</dbReference>
<reference evidence="2" key="2">
    <citation type="journal article" date="2021" name="Microbiome">
        <title>Successional dynamics and alternative stable states in a saline activated sludge microbial community over 9 years.</title>
        <authorList>
            <person name="Wang Y."/>
            <person name="Ye J."/>
            <person name="Ju F."/>
            <person name="Liu L."/>
            <person name="Boyd J.A."/>
            <person name="Deng Y."/>
            <person name="Parks D.H."/>
            <person name="Jiang X."/>
            <person name="Yin X."/>
            <person name="Woodcroft B.J."/>
            <person name="Tyson G.W."/>
            <person name="Hugenholtz P."/>
            <person name="Polz M.F."/>
            <person name="Zhang T."/>
        </authorList>
    </citation>
    <scope>NUCLEOTIDE SEQUENCE</scope>
    <source>
        <strain evidence="2">HKST-UBA13</strain>
    </source>
</reference>
<accession>A0A955L0D0</accession>
<gene>
    <name evidence="2" type="ORF">KC678_01395</name>
</gene>